<dbReference type="InterPro" id="IPR004176">
    <property type="entry name" value="Clp_R_N"/>
</dbReference>
<dbReference type="OrthoDB" id="1872342at2759"/>
<name>A0A835IBR1_9MAGN</name>
<evidence type="ECO:0000256" key="2">
    <source>
        <dbReference type="ARBA" id="ARBA00022737"/>
    </source>
</evidence>
<dbReference type="InterPro" id="IPR051650">
    <property type="entry name" value="SL_signaling_regulator"/>
</dbReference>
<keyword evidence="2 3" id="KW-0677">Repeat</keyword>
<evidence type="ECO:0000313" key="5">
    <source>
        <dbReference type="EMBL" id="KAF9612943.1"/>
    </source>
</evidence>
<comment type="similarity">
    <text evidence="1">Belongs to the ClpA/ClpB family.</text>
</comment>
<accession>A0A835IBR1</accession>
<dbReference type="Gene3D" id="1.10.1780.10">
    <property type="entry name" value="Clp, N-terminal domain"/>
    <property type="match status" value="1"/>
</dbReference>
<organism evidence="5 6">
    <name type="scientific">Coptis chinensis</name>
    <dbReference type="NCBI Taxonomy" id="261450"/>
    <lineage>
        <taxon>Eukaryota</taxon>
        <taxon>Viridiplantae</taxon>
        <taxon>Streptophyta</taxon>
        <taxon>Embryophyta</taxon>
        <taxon>Tracheophyta</taxon>
        <taxon>Spermatophyta</taxon>
        <taxon>Magnoliopsida</taxon>
        <taxon>Ranunculales</taxon>
        <taxon>Ranunculaceae</taxon>
        <taxon>Coptidoideae</taxon>
        <taxon>Coptis</taxon>
    </lineage>
</organism>
<dbReference type="Proteomes" id="UP000631114">
    <property type="component" value="Unassembled WGS sequence"/>
</dbReference>
<feature type="domain" description="Clp R" evidence="4">
    <location>
        <begin position="8"/>
        <end position="164"/>
    </location>
</feature>
<dbReference type="SUPFAM" id="SSF81923">
    <property type="entry name" value="Double Clp-N motif"/>
    <property type="match status" value="1"/>
</dbReference>
<dbReference type="Gene3D" id="3.40.50.300">
    <property type="entry name" value="P-loop containing nucleotide triphosphate hydrolases"/>
    <property type="match status" value="1"/>
</dbReference>
<evidence type="ECO:0000256" key="1">
    <source>
        <dbReference type="ARBA" id="ARBA00008675"/>
    </source>
</evidence>
<reference evidence="5 6" key="1">
    <citation type="submission" date="2020-10" db="EMBL/GenBank/DDBJ databases">
        <title>The Coptis chinensis genome and diversification of protoberbering-type alkaloids.</title>
        <authorList>
            <person name="Wang B."/>
            <person name="Shu S."/>
            <person name="Song C."/>
            <person name="Liu Y."/>
        </authorList>
    </citation>
    <scope>NUCLEOTIDE SEQUENCE [LARGE SCALE GENOMIC DNA]</scope>
    <source>
        <strain evidence="5">HL-2020</strain>
        <tissue evidence="5">Leaf</tissue>
    </source>
</reference>
<sequence length="873" mass="97879">MRAGGVTVQQTLTSEAASVLKNSLSLARRRGHAQITPLHVAATLLSSRTSLLRRACLKSHPHSSSHPLQCRALELCFNVSLNRLPTTPDSTSDKEEGLRLIVEVLLGKKRRNTVIVGDSLSTTESLVADLMGKVERGDVPEELRSVHFIKFQFPPVSFKFMKREDVEMKIEDLKRKVGSLVSEGGAIIYVGDLKWTVEERGGDNPAGYSSVEHLVAEIGRLLTDYSNSNSKVWLMATANYQTYMKCRQMKQPSLETKWALQAVSVPTGGLGLSLHASSGLDSRMTLLQNPPQMLETKLSVCVEEHDKLTCCAECTSNFEKDAVFLKSGQQKASSLFLKDMDKGSTNLPYWLQPNKNDSHYKDELIELRRKWNRLCHSLHHSRPSQIHSPPLSFDSQSLSNKSYNFASPYSWWPAGSQNSTFPQSNSISFTESTPRPDRSTDFVLKFGNQQARSNGFGFGNGTSKDHLNGLTLDSLLNKENRDENITLALGTSLFPEKTDSRVLSKQLQENVPWQSEATPSIIEALHNSKTTKNTGIWLLIEGDDWVGKRRTAQVIAGSIYGSTANHVVHMNMRRGNQITPWSEILLTALRKQERSVVFIEEIDYADSDFIDFLHDAYNCNLDEQIMRKTSFAQAIFIVAKGDSTRCEGRNKLCDVNVVQMKLLVKESVDAEVLEYDHKRKAGWDTSNTVKNQRTCDKGDTSTKKVFSRQSSSNTLDLNILAEEEYNEDEEFKSVPSDLTEETATSSKSLNGFLCLIEHRFVFNQKSTQLSQMTEDFMSKLKRSFKEVFGSESKGCFSVDQLVLEEIVNGWGFFLASFLENWLKDIFQTSLQMVKRGGKEGSVRLSLGGKEDSGLDTGYMGTNLPRTIEVAFME</sequence>
<dbReference type="InterPro" id="IPR036628">
    <property type="entry name" value="Clp_N_dom_sf"/>
</dbReference>
<evidence type="ECO:0000259" key="4">
    <source>
        <dbReference type="PROSITE" id="PS51903"/>
    </source>
</evidence>
<evidence type="ECO:0000256" key="3">
    <source>
        <dbReference type="PROSITE-ProRule" id="PRU01251"/>
    </source>
</evidence>
<dbReference type="InterPro" id="IPR027417">
    <property type="entry name" value="P-loop_NTPase"/>
</dbReference>
<dbReference type="PANTHER" id="PTHR43572:SF3">
    <property type="entry name" value="PROTEIN SMAX1-LIKE 5"/>
    <property type="match status" value="1"/>
</dbReference>
<gene>
    <name evidence="5" type="ORF">IFM89_004646</name>
</gene>
<dbReference type="AlphaFoldDB" id="A0A835IBR1"/>
<keyword evidence="6" id="KW-1185">Reference proteome</keyword>
<dbReference type="PANTHER" id="PTHR43572">
    <property type="entry name" value="CHAPERONE PROTEIN CLPD, CHLOROPLASTIC"/>
    <property type="match status" value="1"/>
</dbReference>
<dbReference type="SUPFAM" id="SSF52540">
    <property type="entry name" value="P-loop containing nucleoside triphosphate hydrolases"/>
    <property type="match status" value="1"/>
</dbReference>
<evidence type="ECO:0000313" key="6">
    <source>
        <dbReference type="Proteomes" id="UP000631114"/>
    </source>
</evidence>
<protein>
    <recommendedName>
        <fullName evidence="4">Clp R domain-containing protein</fullName>
    </recommendedName>
</protein>
<dbReference type="Pfam" id="PF23569">
    <property type="entry name" value="NBD_SMAX1"/>
    <property type="match status" value="1"/>
</dbReference>
<dbReference type="EMBL" id="JADFTS010000003">
    <property type="protein sequence ID" value="KAF9612943.1"/>
    <property type="molecule type" value="Genomic_DNA"/>
</dbReference>
<dbReference type="PROSITE" id="PS51903">
    <property type="entry name" value="CLP_R"/>
    <property type="match status" value="1"/>
</dbReference>
<proteinExistence type="inferred from homology"/>
<dbReference type="InterPro" id="IPR058680">
    <property type="entry name" value="NBD_SMAX1-like"/>
</dbReference>
<comment type="caution">
    <text evidence="5">The sequence shown here is derived from an EMBL/GenBank/DDBJ whole genome shotgun (WGS) entry which is preliminary data.</text>
</comment>